<dbReference type="CTD" id="103188630"/>
<name>A0A1U7SSX8_CARSF</name>
<gene>
    <name evidence="3" type="primary">CUNH20orf96</name>
</gene>
<dbReference type="Pfam" id="PF15397">
    <property type="entry name" value="DUF4618"/>
    <property type="match status" value="1"/>
</dbReference>
<reference evidence="3" key="1">
    <citation type="submission" date="2025-08" db="UniProtKB">
        <authorList>
            <consortium name="RefSeq"/>
        </authorList>
    </citation>
    <scope>IDENTIFICATION</scope>
</reference>
<organism evidence="2 3">
    <name type="scientific">Carlito syrichta</name>
    <name type="common">Philippine tarsier</name>
    <name type="synonym">Tarsius syrichta</name>
    <dbReference type="NCBI Taxonomy" id="1868482"/>
    <lineage>
        <taxon>Eukaryota</taxon>
        <taxon>Metazoa</taxon>
        <taxon>Chordata</taxon>
        <taxon>Craniata</taxon>
        <taxon>Vertebrata</taxon>
        <taxon>Euteleostomi</taxon>
        <taxon>Mammalia</taxon>
        <taxon>Eutheria</taxon>
        <taxon>Euarchontoglires</taxon>
        <taxon>Primates</taxon>
        <taxon>Haplorrhini</taxon>
        <taxon>Tarsiiformes</taxon>
        <taxon>Tarsiidae</taxon>
        <taxon>Carlito</taxon>
    </lineage>
</organism>
<dbReference type="AlphaFoldDB" id="A0A1U7SSX8"/>
<dbReference type="OrthoDB" id="10003267at2759"/>
<evidence type="ECO:0000313" key="2">
    <source>
        <dbReference type="Proteomes" id="UP000189704"/>
    </source>
</evidence>
<dbReference type="InterPro" id="IPR029236">
    <property type="entry name" value="DUF4618"/>
</dbReference>
<protein>
    <submittedName>
        <fullName evidence="3">Uncharacterized protein C20orf96 homolog</fullName>
    </submittedName>
</protein>
<dbReference type="GeneID" id="103251823"/>
<accession>A0A1U7SSX8</accession>
<dbReference type="PANTHER" id="PTHR28574:SF1">
    <property type="entry name" value="RIKEN CDNA 6820408C15 GENE"/>
    <property type="match status" value="1"/>
</dbReference>
<dbReference type="PANTHER" id="PTHR28574">
    <property type="entry name" value="RIKEN CDNA 6820408C15"/>
    <property type="match status" value="1"/>
</dbReference>
<evidence type="ECO:0000313" key="3">
    <source>
        <dbReference type="RefSeq" id="XP_008048640.1"/>
    </source>
</evidence>
<dbReference type="STRING" id="1868482.ENSTSYP00000033102"/>
<dbReference type="KEGG" id="csyr:103251823"/>
<proteinExistence type="predicted"/>
<evidence type="ECO:0000256" key="1">
    <source>
        <dbReference type="SAM" id="Coils"/>
    </source>
</evidence>
<dbReference type="RefSeq" id="XP_008048640.1">
    <property type="nucleotide sequence ID" value="XM_008050449.1"/>
</dbReference>
<dbReference type="OMA" id="CNHEDFL"/>
<sequence length="363" mass="42421">MAHVLLKPPHFGTRSTAHKFQILDYLPWQRSKQKTKASTLPPVGQASSYSQSKTKTLARVQSALHSKPTMLVTSHQLRNPRELHRRTKLDPGRMQARARVMKTMLRNRQTSLRELQNHERFLIKLSEELIETIQDMEARAALHARAVLQQQDVLATLVDVLEYLNEKRLQQLKSELQEWEEEEKCKMSCLEQQVEQLNAKNKKTHEEVSFLSTYMDHEYPIKSVQIATLARQLQQAKDSQQDELDDLSKMRKMVLGSLSNEIEKKKKRILSSLVVKTQQPHQEALLQKMQESQDILKCTRRLREFIDQFEEEMPILRAEVEALHAQIQEPREIVFADVLLRRPKCTPDMDIILNIPVEEQLPF</sequence>
<feature type="coiled-coil region" evidence="1">
    <location>
        <begin position="162"/>
        <end position="250"/>
    </location>
</feature>
<dbReference type="Proteomes" id="UP000189704">
    <property type="component" value="Unplaced"/>
</dbReference>
<keyword evidence="2" id="KW-1185">Reference proteome</keyword>
<keyword evidence="1" id="KW-0175">Coiled coil</keyword>